<feature type="region of interest" description="Disordered" evidence="1">
    <location>
        <begin position="278"/>
        <end position="373"/>
    </location>
</feature>
<feature type="region of interest" description="Disordered" evidence="1">
    <location>
        <begin position="395"/>
        <end position="421"/>
    </location>
</feature>
<organism evidence="2 3">
    <name type="scientific">Curvularia clavata</name>
    <dbReference type="NCBI Taxonomy" id="95742"/>
    <lineage>
        <taxon>Eukaryota</taxon>
        <taxon>Fungi</taxon>
        <taxon>Dikarya</taxon>
        <taxon>Ascomycota</taxon>
        <taxon>Pezizomycotina</taxon>
        <taxon>Dothideomycetes</taxon>
        <taxon>Pleosporomycetidae</taxon>
        <taxon>Pleosporales</taxon>
        <taxon>Pleosporineae</taxon>
        <taxon>Pleosporaceae</taxon>
        <taxon>Curvularia</taxon>
    </lineage>
</organism>
<dbReference type="Proteomes" id="UP001056012">
    <property type="component" value="Chromosome 7"/>
</dbReference>
<feature type="compositionally biased region" description="Polar residues" evidence="1">
    <location>
        <begin position="349"/>
        <end position="373"/>
    </location>
</feature>
<dbReference type="AlphaFoldDB" id="A0A9Q8ZHI1"/>
<dbReference type="InterPro" id="IPR004354">
    <property type="entry name" value="Meiotic_Rec114"/>
</dbReference>
<dbReference type="Pfam" id="PF03525">
    <property type="entry name" value="Meiotic_rec114"/>
    <property type="match status" value="1"/>
</dbReference>
<dbReference type="VEuPathDB" id="FungiDB:yc1106_08863"/>
<evidence type="ECO:0000313" key="2">
    <source>
        <dbReference type="EMBL" id="USP81589.1"/>
    </source>
</evidence>
<name>A0A9Q8ZHI1_CURCL</name>
<feature type="region of interest" description="Disordered" evidence="1">
    <location>
        <begin position="127"/>
        <end position="175"/>
    </location>
</feature>
<dbReference type="GO" id="GO:0007131">
    <property type="term" value="P:reciprocal meiotic recombination"/>
    <property type="evidence" value="ECO:0007669"/>
    <property type="project" value="InterPro"/>
</dbReference>
<reference evidence="2" key="1">
    <citation type="submission" date="2021-12" db="EMBL/GenBank/DDBJ databases">
        <title>Curvularia clavata genome.</title>
        <authorList>
            <person name="Cao Y."/>
        </authorList>
    </citation>
    <scope>NUCLEOTIDE SEQUENCE</scope>
    <source>
        <strain evidence="2">Yc1106</strain>
    </source>
</reference>
<accession>A0A9Q8ZHI1</accession>
<dbReference type="EMBL" id="CP089280">
    <property type="protein sequence ID" value="USP81589.1"/>
    <property type="molecule type" value="Genomic_DNA"/>
</dbReference>
<sequence>MLSLPLGSLSTAQDADADQQKFTWQKETHDLTFVIDSYGGRDNNQLIKIVQGTRVREGEELIRQMQGRGVQMQADQLPISAIVRTPLLAIRWQLPSHKVRRIQVKFKSDKDFDTAFNRLHQIGLRMSEHGSTSNPSRGPAPTPSAQPGQKAATSPEQPASSTAIGSSLSCPPSRLAEISSRPHTAFDAPAPFKPQLHEAAHSRPSSALFGSNRGDAFISASFSGPLNPPVVFPRPPSATADILGPNYNNASSPKQHISTVEVAPPVFTDRPETAMLLDRPGTSEMLPPRRELPFQRLSSSGSDTGRSSDRPLTGTMGPPALPRSAVQRPGSSRSSRTKDIELPPLPQPTVINKSDSEMQQTPRTPNQDPCSFQRIKTSPAIRLENEPLFSALSSFPLTSKESSPPALTSPQTHNMPGSKAENLQGSMLEHRHHSLAIPGASHPILNAPGASSSTIGTDDADRLAAYATQTDEGRRAALNEFIFRHLENEDFLILVEDMETAWARVALGMR</sequence>
<evidence type="ECO:0000313" key="3">
    <source>
        <dbReference type="Proteomes" id="UP001056012"/>
    </source>
</evidence>
<feature type="compositionally biased region" description="Polar residues" evidence="1">
    <location>
        <begin position="145"/>
        <end position="170"/>
    </location>
</feature>
<keyword evidence="3" id="KW-1185">Reference proteome</keyword>
<dbReference type="OrthoDB" id="5360255at2759"/>
<gene>
    <name evidence="2" type="ORF">yc1106_08863</name>
</gene>
<protein>
    <submittedName>
        <fullName evidence="2">Uncharacterized protein</fullName>
    </submittedName>
</protein>
<evidence type="ECO:0000256" key="1">
    <source>
        <dbReference type="SAM" id="MobiDB-lite"/>
    </source>
</evidence>
<proteinExistence type="predicted"/>